<keyword evidence="1" id="KW-0472">Membrane</keyword>
<sequence>MKGEQTSETIQRNITETSAETTKNDTFKTETGQTDNDALFTSDLDFLILKLLNIFTVNDKPVFFIFPVIAVVILNVYFEYFAKIYFALLMFFFYEWGCGNSLLGSGRDALVYFTSFVCAISIQFLCLAK</sequence>
<keyword evidence="3" id="KW-1185">Reference proteome</keyword>
<evidence type="ECO:0000313" key="3">
    <source>
        <dbReference type="Proteomes" id="UP000051530"/>
    </source>
</evidence>
<gene>
    <name evidence="2" type="ORF">M153_8230001523</name>
</gene>
<proteinExistence type="predicted"/>
<evidence type="ECO:0000256" key="1">
    <source>
        <dbReference type="SAM" id="Phobius"/>
    </source>
</evidence>
<feature type="transmembrane region" description="Helical" evidence="1">
    <location>
        <begin position="61"/>
        <end position="78"/>
    </location>
</feature>
<organism evidence="2 3">
    <name type="scientific">Pseudoloma neurophilia</name>
    <dbReference type="NCBI Taxonomy" id="146866"/>
    <lineage>
        <taxon>Eukaryota</taxon>
        <taxon>Fungi</taxon>
        <taxon>Fungi incertae sedis</taxon>
        <taxon>Microsporidia</taxon>
        <taxon>Pseudoloma</taxon>
    </lineage>
</organism>
<dbReference type="OrthoDB" id="10377338at2759"/>
<accession>A0A0R0LVT6</accession>
<evidence type="ECO:0000313" key="2">
    <source>
        <dbReference type="EMBL" id="KRH93500.1"/>
    </source>
</evidence>
<keyword evidence="1" id="KW-1133">Transmembrane helix</keyword>
<keyword evidence="1" id="KW-0812">Transmembrane</keyword>
<dbReference type="EMBL" id="LGUB01000314">
    <property type="protein sequence ID" value="KRH93500.1"/>
    <property type="molecule type" value="Genomic_DNA"/>
</dbReference>
<dbReference type="VEuPathDB" id="MicrosporidiaDB:M153_8230001523"/>
<name>A0A0R0LVT6_9MICR</name>
<feature type="transmembrane region" description="Helical" evidence="1">
    <location>
        <begin position="109"/>
        <end position="128"/>
    </location>
</feature>
<comment type="caution">
    <text evidence="2">The sequence shown here is derived from an EMBL/GenBank/DDBJ whole genome shotgun (WGS) entry which is preliminary data.</text>
</comment>
<dbReference type="Proteomes" id="UP000051530">
    <property type="component" value="Unassembled WGS sequence"/>
</dbReference>
<protein>
    <submittedName>
        <fullName evidence="2">Uncharacterized protein</fullName>
    </submittedName>
</protein>
<dbReference type="AlphaFoldDB" id="A0A0R0LVT6"/>
<reference evidence="2 3" key="1">
    <citation type="submission" date="2015-07" db="EMBL/GenBank/DDBJ databases">
        <title>The genome of Pseudoloma neurophilia, a relevant intracellular parasite of the zebrafish.</title>
        <authorList>
            <person name="Ndikumana S."/>
            <person name="Pelin A."/>
            <person name="Sanders J."/>
            <person name="Corradi N."/>
        </authorList>
    </citation>
    <scope>NUCLEOTIDE SEQUENCE [LARGE SCALE GENOMIC DNA]</scope>
    <source>
        <strain evidence="2 3">MK1</strain>
    </source>
</reference>